<dbReference type="SMART" id="SM00267">
    <property type="entry name" value="GGDEF"/>
    <property type="match status" value="1"/>
</dbReference>
<dbReference type="InterPro" id="IPR029787">
    <property type="entry name" value="Nucleotide_cyclase"/>
</dbReference>
<dbReference type="CDD" id="cd00130">
    <property type="entry name" value="PAS"/>
    <property type="match status" value="1"/>
</dbReference>
<dbReference type="SUPFAM" id="SSF55785">
    <property type="entry name" value="PYP-like sensor domain (PAS domain)"/>
    <property type="match status" value="2"/>
</dbReference>
<dbReference type="AlphaFoldDB" id="A0A1M6T7K7"/>
<evidence type="ECO:0000259" key="4">
    <source>
        <dbReference type="PROSITE" id="PS51832"/>
    </source>
</evidence>
<proteinExistence type="predicted"/>
<dbReference type="InterPro" id="IPR003607">
    <property type="entry name" value="HD/PDEase_dom"/>
</dbReference>
<keyword evidence="6" id="KW-1185">Reference proteome</keyword>
<evidence type="ECO:0000259" key="3">
    <source>
        <dbReference type="PROSITE" id="PS50887"/>
    </source>
</evidence>
<dbReference type="NCBIfam" id="TIGR00229">
    <property type="entry name" value="sensory_box"/>
    <property type="match status" value="2"/>
</dbReference>
<dbReference type="PROSITE" id="PS50112">
    <property type="entry name" value="PAS"/>
    <property type="match status" value="1"/>
</dbReference>
<evidence type="ECO:0000313" key="5">
    <source>
        <dbReference type="EMBL" id="SHK52943.1"/>
    </source>
</evidence>
<dbReference type="InterPro" id="IPR000700">
    <property type="entry name" value="PAS-assoc_C"/>
</dbReference>
<dbReference type="InterPro" id="IPR000014">
    <property type="entry name" value="PAS"/>
</dbReference>
<dbReference type="Gene3D" id="1.10.3210.10">
    <property type="entry name" value="Hypothetical protein af1432"/>
    <property type="match status" value="1"/>
</dbReference>
<feature type="domain" description="HD-GYP" evidence="4">
    <location>
        <begin position="399"/>
        <end position="583"/>
    </location>
</feature>
<dbReference type="CDD" id="cd01949">
    <property type="entry name" value="GGDEF"/>
    <property type="match status" value="1"/>
</dbReference>
<dbReference type="SUPFAM" id="SSF55073">
    <property type="entry name" value="Nucleotide cyclase"/>
    <property type="match status" value="1"/>
</dbReference>
<dbReference type="Pfam" id="PF00990">
    <property type="entry name" value="GGDEF"/>
    <property type="match status" value="1"/>
</dbReference>
<feature type="domain" description="PAS" evidence="1">
    <location>
        <begin position="1"/>
        <end position="81"/>
    </location>
</feature>
<name>A0A1M6T7K7_9CLOT</name>
<dbReference type="InterPro" id="IPR000160">
    <property type="entry name" value="GGDEF_dom"/>
</dbReference>
<dbReference type="NCBIfam" id="TIGR00254">
    <property type="entry name" value="GGDEF"/>
    <property type="match status" value="1"/>
</dbReference>
<protein>
    <submittedName>
        <fullName evidence="5">PAS domain S-box-containing protein/diguanylate cyclase (GGDEF) domain-containing protein</fullName>
    </submittedName>
</protein>
<dbReference type="PANTHER" id="PTHR43155">
    <property type="entry name" value="CYCLIC DI-GMP PHOSPHODIESTERASE PA4108-RELATED"/>
    <property type="match status" value="1"/>
</dbReference>
<dbReference type="CDD" id="cd00077">
    <property type="entry name" value="HDc"/>
    <property type="match status" value="1"/>
</dbReference>
<dbReference type="InterPro" id="IPR013656">
    <property type="entry name" value="PAS_4"/>
</dbReference>
<dbReference type="STRING" id="1121302.SAMN02745163_03976"/>
<gene>
    <name evidence="5" type="ORF">SAMN02745163_03976</name>
</gene>
<dbReference type="RefSeq" id="WP_072992286.1">
    <property type="nucleotide sequence ID" value="NZ_FQZB01000019.1"/>
</dbReference>
<dbReference type="InterPro" id="IPR037522">
    <property type="entry name" value="HD_GYP_dom"/>
</dbReference>
<dbReference type="Proteomes" id="UP000184310">
    <property type="component" value="Unassembled WGS sequence"/>
</dbReference>
<dbReference type="OrthoDB" id="9804747at2"/>
<dbReference type="Gene3D" id="3.30.70.270">
    <property type="match status" value="1"/>
</dbReference>
<dbReference type="EMBL" id="FQZB01000019">
    <property type="protein sequence ID" value="SHK52943.1"/>
    <property type="molecule type" value="Genomic_DNA"/>
</dbReference>
<dbReference type="Gene3D" id="3.30.450.20">
    <property type="entry name" value="PAS domain"/>
    <property type="match status" value="2"/>
</dbReference>
<dbReference type="Pfam" id="PF13426">
    <property type="entry name" value="PAS_9"/>
    <property type="match status" value="1"/>
</dbReference>
<organism evidence="5 6">
    <name type="scientific">Clostridium cavendishii DSM 21758</name>
    <dbReference type="NCBI Taxonomy" id="1121302"/>
    <lineage>
        <taxon>Bacteria</taxon>
        <taxon>Bacillati</taxon>
        <taxon>Bacillota</taxon>
        <taxon>Clostridia</taxon>
        <taxon>Eubacteriales</taxon>
        <taxon>Clostridiaceae</taxon>
        <taxon>Clostridium</taxon>
    </lineage>
</organism>
<feature type="domain" description="GGDEF" evidence="3">
    <location>
        <begin position="278"/>
        <end position="408"/>
    </location>
</feature>
<dbReference type="Pfam" id="PF08448">
    <property type="entry name" value="PAS_4"/>
    <property type="match status" value="1"/>
</dbReference>
<dbReference type="SMART" id="SM00471">
    <property type="entry name" value="HDc"/>
    <property type="match status" value="1"/>
</dbReference>
<dbReference type="PROSITE" id="PS50113">
    <property type="entry name" value="PAC"/>
    <property type="match status" value="2"/>
</dbReference>
<evidence type="ECO:0000259" key="2">
    <source>
        <dbReference type="PROSITE" id="PS50113"/>
    </source>
</evidence>
<sequence>MEKLIQIILDNLSFSVWLKDVEGRFLIANKSLLSFFKVRKNNLIDKTVHNIFPSDIANVHYLEDLEVIKNKKPLKKIRKFKNAVLEIERIPIIDENGEVKFILGTLRDITIEKKYQDEIIKQKGILDTIINTIPDVIFYKDTESRYLGGNLSFKKTFLDRGITDIIGKNDVELHENKEQALAFMEKDKDIIKNKVEVFTKAKFLTSSGDIRYMESIKVPIVNEEGEAWGIVGVSRDVTNKMKMEEELIKLSCIDTLTGLYNRAYFEKEAVRLNQEQYLPLSIIMGDVNGLKIVNDTLGHLEGDEYLKTIASTIKAIFNGNTSIFRWGGDEVAILLPNIDEAEANNICKKIFKACKNYNYKPIPLSISLGTSSRYNLDKSINDMLKEAEDKVYRQKLVHSKSVRGSLIDSLQMTLAEKSEETEKHTMRLVENAITMGEYYNFTTAQLDELALLASLHDIGKIGIPETILNKPGKLTYEEMEIMKTHTEIGFRIAQASQDLAYIANQILTHHERWDGKGYPLGLSGNQIPINSRIISIIDSYDAMTNDRVYKKAISKEDSMKELRRCSGTQFDPEIVEVFIKNII</sequence>
<dbReference type="PROSITE" id="PS50887">
    <property type="entry name" value="GGDEF"/>
    <property type="match status" value="1"/>
</dbReference>
<dbReference type="PROSITE" id="PS51832">
    <property type="entry name" value="HD_GYP"/>
    <property type="match status" value="1"/>
</dbReference>
<accession>A0A1M6T7K7</accession>
<evidence type="ECO:0000313" key="6">
    <source>
        <dbReference type="Proteomes" id="UP000184310"/>
    </source>
</evidence>
<dbReference type="PANTHER" id="PTHR43155:SF2">
    <property type="entry name" value="CYCLIC DI-GMP PHOSPHODIESTERASE PA4108"/>
    <property type="match status" value="1"/>
</dbReference>
<feature type="domain" description="PAC" evidence="2">
    <location>
        <begin position="70"/>
        <end position="121"/>
    </location>
</feature>
<reference evidence="5 6" key="1">
    <citation type="submission" date="2016-11" db="EMBL/GenBank/DDBJ databases">
        <authorList>
            <person name="Jaros S."/>
            <person name="Januszkiewicz K."/>
            <person name="Wedrychowicz H."/>
        </authorList>
    </citation>
    <scope>NUCLEOTIDE SEQUENCE [LARGE SCALE GENOMIC DNA]</scope>
    <source>
        <strain evidence="5 6">DSM 21758</strain>
    </source>
</reference>
<evidence type="ECO:0000259" key="1">
    <source>
        <dbReference type="PROSITE" id="PS50112"/>
    </source>
</evidence>
<dbReference type="InterPro" id="IPR043128">
    <property type="entry name" value="Rev_trsase/Diguanyl_cyclase"/>
</dbReference>
<feature type="domain" description="PAC" evidence="2">
    <location>
        <begin position="197"/>
        <end position="249"/>
    </location>
</feature>
<dbReference type="InterPro" id="IPR035965">
    <property type="entry name" value="PAS-like_dom_sf"/>
</dbReference>
<dbReference type="SUPFAM" id="SSF109604">
    <property type="entry name" value="HD-domain/PDEase-like"/>
    <property type="match status" value="1"/>
</dbReference>
<dbReference type="Pfam" id="PF13487">
    <property type="entry name" value="HD_5"/>
    <property type="match status" value="1"/>
</dbReference>